<comment type="similarity">
    <text evidence="2">Belongs to the ABC-4 integral membrane protein family. LolC/E subfamily.</text>
</comment>
<dbReference type="PANTHER" id="PTHR30489">
    <property type="entry name" value="LIPOPROTEIN-RELEASING SYSTEM TRANSMEMBRANE PROTEIN LOLE"/>
    <property type="match status" value="1"/>
</dbReference>
<protein>
    <submittedName>
        <fullName evidence="9">FtsX-like permease family protein</fullName>
    </submittedName>
</protein>
<evidence type="ECO:0000256" key="4">
    <source>
        <dbReference type="ARBA" id="ARBA00022692"/>
    </source>
</evidence>
<dbReference type="PANTHER" id="PTHR30489:SF0">
    <property type="entry name" value="LIPOPROTEIN-RELEASING SYSTEM TRANSMEMBRANE PROTEIN LOLE"/>
    <property type="match status" value="1"/>
</dbReference>
<keyword evidence="10" id="KW-1185">Reference proteome</keyword>
<keyword evidence="3" id="KW-1003">Cell membrane</keyword>
<feature type="transmembrane region" description="Helical" evidence="7">
    <location>
        <begin position="27"/>
        <end position="49"/>
    </location>
</feature>
<dbReference type="Proteomes" id="UP001236569">
    <property type="component" value="Unassembled WGS sequence"/>
</dbReference>
<evidence type="ECO:0000256" key="3">
    <source>
        <dbReference type="ARBA" id="ARBA00022475"/>
    </source>
</evidence>
<feature type="transmembrane region" description="Helical" evidence="7">
    <location>
        <begin position="365"/>
        <end position="389"/>
    </location>
</feature>
<dbReference type="Pfam" id="PF02687">
    <property type="entry name" value="FtsX"/>
    <property type="match status" value="1"/>
</dbReference>
<sequence length="407" mass="46144">MTNFPRYISNRIQNTESQSFSATVTKIGVGSIALGLMVMIIAFGILFGFKDAIRQKLFSITPHIRVAKFSANESYEEYPITKQTDLYRHHKNITDIKHLQVSAQKAGILKTPEEMLGVVMKGVSRDFDTTNFRSVMIEGKPIQFNDTTYSKDILISKIIADKLRLNVGDNAIIYFLNAPDRPRKLSVKGIYETGLEEFDKTLIIGDLGLIQKINGWGADSVGAYEIYLKDFDAIQASSKVIQDKMQPDMKLEKVTDKFMGLFDWLGMLDRNMVIFLTLILFVACFNMISILLVLMMERTPMIGLFKALGSSNWQIRKIFLWSGFLMIFKGIIYGNIIGIGFCLIQQHFKLIPLDPANYYMNTVPITMNWGVIALLNLATVSLVLFVLLIPTFVITRIQPIKAIIFKK</sequence>
<evidence type="ECO:0000256" key="5">
    <source>
        <dbReference type="ARBA" id="ARBA00022989"/>
    </source>
</evidence>
<keyword evidence="6 7" id="KW-0472">Membrane</keyword>
<dbReference type="InterPro" id="IPR003838">
    <property type="entry name" value="ABC3_permease_C"/>
</dbReference>
<reference evidence="9 10" key="1">
    <citation type="submission" date="2023-05" db="EMBL/GenBank/DDBJ databases">
        <title>Novel species of genus Flectobacillus isolated from stream in China.</title>
        <authorList>
            <person name="Lu H."/>
        </authorList>
    </citation>
    <scope>NUCLEOTIDE SEQUENCE [LARGE SCALE GENOMIC DNA]</scope>
    <source>
        <strain evidence="9 10">DC10W</strain>
    </source>
</reference>
<evidence type="ECO:0000259" key="8">
    <source>
        <dbReference type="Pfam" id="PF02687"/>
    </source>
</evidence>
<organism evidence="9 10">
    <name type="scientific">Flectobacillus longus</name>
    <dbReference type="NCBI Taxonomy" id="2984207"/>
    <lineage>
        <taxon>Bacteria</taxon>
        <taxon>Pseudomonadati</taxon>
        <taxon>Bacteroidota</taxon>
        <taxon>Cytophagia</taxon>
        <taxon>Cytophagales</taxon>
        <taxon>Flectobacillaceae</taxon>
        <taxon>Flectobacillus</taxon>
    </lineage>
</organism>
<accession>A0ABT6YQL7</accession>
<dbReference type="InterPro" id="IPR051447">
    <property type="entry name" value="Lipoprotein-release_system"/>
</dbReference>
<keyword evidence="4 7" id="KW-0812">Transmembrane</keyword>
<evidence type="ECO:0000256" key="2">
    <source>
        <dbReference type="ARBA" id="ARBA00005236"/>
    </source>
</evidence>
<proteinExistence type="inferred from homology"/>
<comment type="caution">
    <text evidence="9">The sequence shown here is derived from an EMBL/GenBank/DDBJ whole genome shotgun (WGS) entry which is preliminary data.</text>
</comment>
<evidence type="ECO:0000313" key="10">
    <source>
        <dbReference type="Proteomes" id="UP001236569"/>
    </source>
</evidence>
<comment type="subcellular location">
    <subcellularLocation>
        <location evidence="1">Cell membrane</location>
        <topology evidence="1">Multi-pass membrane protein</topology>
    </subcellularLocation>
</comment>
<name>A0ABT6YQL7_9BACT</name>
<gene>
    <name evidence="9" type="ORF">QM480_16185</name>
</gene>
<dbReference type="EMBL" id="JASHID010000012">
    <property type="protein sequence ID" value="MDI9865883.1"/>
    <property type="molecule type" value="Genomic_DNA"/>
</dbReference>
<dbReference type="RefSeq" id="WP_283370816.1">
    <property type="nucleotide sequence ID" value="NZ_JASHID010000012.1"/>
</dbReference>
<feature type="transmembrane region" description="Helical" evidence="7">
    <location>
        <begin position="318"/>
        <end position="344"/>
    </location>
</feature>
<evidence type="ECO:0000313" key="9">
    <source>
        <dbReference type="EMBL" id="MDI9865883.1"/>
    </source>
</evidence>
<keyword evidence="5 7" id="KW-1133">Transmembrane helix</keyword>
<evidence type="ECO:0000256" key="6">
    <source>
        <dbReference type="ARBA" id="ARBA00023136"/>
    </source>
</evidence>
<feature type="domain" description="ABC3 transporter permease C-terminal" evidence="8">
    <location>
        <begin position="274"/>
        <end position="399"/>
    </location>
</feature>
<evidence type="ECO:0000256" key="1">
    <source>
        <dbReference type="ARBA" id="ARBA00004651"/>
    </source>
</evidence>
<feature type="transmembrane region" description="Helical" evidence="7">
    <location>
        <begin position="273"/>
        <end position="296"/>
    </location>
</feature>
<evidence type="ECO:0000256" key="7">
    <source>
        <dbReference type="SAM" id="Phobius"/>
    </source>
</evidence>